<gene>
    <name evidence="9" type="ORF">GCM10007874_16510</name>
</gene>
<comment type="cofactor">
    <cofactor evidence="1">
        <name>Mn(2+)</name>
        <dbReference type="ChEBI" id="CHEBI:29035"/>
    </cofactor>
</comment>
<keyword evidence="2" id="KW-0479">Metal-binding</keyword>
<dbReference type="InterPro" id="IPR010864">
    <property type="entry name" value="D-lyxose_isomer"/>
</dbReference>
<evidence type="ECO:0000256" key="5">
    <source>
        <dbReference type="ARBA" id="ARBA00023277"/>
    </source>
</evidence>
<keyword evidence="3" id="KW-0464">Manganese</keyword>
<dbReference type="EC" id="5.3.1.15" evidence="8"/>
<evidence type="ECO:0000313" key="10">
    <source>
        <dbReference type="Proteomes" id="UP001156882"/>
    </source>
</evidence>
<evidence type="ECO:0000256" key="2">
    <source>
        <dbReference type="ARBA" id="ARBA00022723"/>
    </source>
</evidence>
<evidence type="ECO:0000256" key="8">
    <source>
        <dbReference type="ARBA" id="ARBA00044972"/>
    </source>
</evidence>
<evidence type="ECO:0000256" key="6">
    <source>
        <dbReference type="ARBA" id="ARBA00044907"/>
    </source>
</evidence>
<name>A0ABQ6CFQ6_9HYPH</name>
<comment type="caution">
    <text evidence="9">The sequence shown here is derived from an EMBL/GenBank/DDBJ whole genome shotgun (WGS) entry which is preliminary data.</text>
</comment>
<dbReference type="Gene3D" id="2.60.120.10">
    <property type="entry name" value="Jelly Rolls"/>
    <property type="match status" value="1"/>
</dbReference>
<comment type="similarity">
    <text evidence="7">Belongs to the D-lyxose ketol-isomerase family.</text>
</comment>
<proteinExistence type="inferred from homology"/>
<evidence type="ECO:0000256" key="7">
    <source>
        <dbReference type="ARBA" id="ARBA00044951"/>
    </source>
</evidence>
<dbReference type="Pfam" id="PF07385">
    <property type="entry name" value="Lyx_isomer"/>
    <property type="match status" value="1"/>
</dbReference>
<sequence length="226" mass="24838">MRRSQIEAIIEKSLATMVKRGFHLPSFAGWTPAQWREKAEATQALRVAGLGWNIVEFEKDAFFKSGIAVFTLRMGDYRDLPKGRGRLYAEKAFVLFEGQRVPHHYHRVKTEDLINRGGGILGVNLVKVDAEGQPLAEAITLERNGIEVGVPANTTLNLEPGESIVLVPGVAHAFIGVNEVLCGEISLVNDDATDNYFLQPLPPPSAIVEDVPARHLVLADYRSLAS</sequence>
<accession>A0ABQ6CFQ6</accession>
<keyword evidence="5" id="KW-0119">Carbohydrate metabolism</keyword>
<protein>
    <recommendedName>
        <fullName evidence="8">D-lyxose ketol-isomerase</fullName>
        <ecNumber evidence="8">5.3.1.15</ecNumber>
    </recommendedName>
</protein>
<evidence type="ECO:0000256" key="1">
    <source>
        <dbReference type="ARBA" id="ARBA00001936"/>
    </source>
</evidence>
<dbReference type="InterPro" id="IPR014710">
    <property type="entry name" value="RmlC-like_jellyroll"/>
</dbReference>
<evidence type="ECO:0000313" key="9">
    <source>
        <dbReference type="EMBL" id="GLS18634.1"/>
    </source>
</evidence>
<dbReference type="RefSeq" id="WP_284311501.1">
    <property type="nucleotide sequence ID" value="NZ_BSPC01000014.1"/>
</dbReference>
<dbReference type="Proteomes" id="UP001156882">
    <property type="component" value="Unassembled WGS sequence"/>
</dbReference>
<reference evidence="10" key="1">
    <citation type="journal article" date="2019" name="Int. J. Syst. Evol. Microbiol.">
        <title>The Global Catalogue of Microorganisms (GCM) 10K type strain sequencing project: providing services to taxonomists for standard genome sequencing and annotation.</title>
        <authorList>
            <consortium name="The Broad Institute Genomics Platform"/>
            <consortium name="The Broad Institute Genome Sequencing Center for Infectious Disease"/>
            <person name="Wu L."/>
            <person name="Ma J."/>
        </authorList>
    </citation>
    <scope>NUCLEOTIDE SEQUENCE [LARGE SCALE GENOMIC DNA]</scope>
    <source>
        <strain evidence="10">NBRC 101365</strain>
    </source>
</reference>
<evidence type="ECO:0000256" key="4">
    <source>
        <dbReference type="ARBA" id="ARBA00023235"/>
    </source>
</evidence>
<comment type="catalytic activity">
    <reaction evidence="6">
        <text>D-lyxose = D-xylulose</text>
        <dbReference type="Rhea" id="RHEA:14201"/>
        <dbReference type="ChEBI" id="CHEBI:16789"/>
        <dbReference type="ChEBI" id="CHEBI:17140"/>
        <dbReference type="EC" id="5.3.1.15"/>
    </reaction>
</comment>
<dbReference type="EMBL" id="BSPC01000014">
    <property type="protein sequence ID" value="GLS18634.1"/>
    <property type="molecule type" value="Genomic_DNA"/>
</dbReference>
<organism evidence="9 10">
    <name type="scientific">Labrys miyagiensis</name>
    <dbReference type="NCBI Taxonomy" id="346912"/>
    <lineage>
        <taxon>Bacteria</taxon>
        <taxon>Pseudomonadati</taxon>
        <taxon>Pseudomonadota</taxon>
        <taxon>Alphaproteobacteria</taxon>
        <taxon>Hyphomicrobiales</taxon>
        <taxon>Xanthobacteraceae</taxon>
        <taxon>Labrys</taxon>
    </lineage>
</organism>
<keyword evidence="4" id="KW-0413">Isomerase</keyword>
<keyword evidence="10" id="KW-1185">Reference proteome</keyword>
<evidence type="ECO:0000256" key="3">
    <source>
        <dbReference type="ARBA" id="ARBA00023211"/>
    </source>
</evidence>